<dbReference type="GO" id="GO:0051213">
    <property type="term" value="F:dioxygenase activity"/>
    <property type="evidence" value="ECO:0007669"/>
    <property type="project" value="InterPro"/>
</dbReference>
<dbReference type="EMBL" id="LYBM01000012">
    <property type="protein sequence ID" value="ODA33859.1"/>
    <property type="molecule type" value="Genomic_DNA"/>
</dbReference>
<comment type="caution">
    <text evidence="1">The sequence shown here is derived from an EMBL/GenBank/DDBJ whole genome shotgun (WGS) entry which is preliminary data.</text>
</comment>
<dbReference type="Pfam" id="PF10014">
    <property type="entry name" value="2OG-Fe_Oxy_2"/>
    <property type="match status" value="1"/>
</dbReference>
<organism evidence="1 2">
    <name type="scientific">Veronia pacifica</name>
    <dbReference type="NCBI Taxonomy" id="1080227"/>
    <lineage>
        <taxon>Bacteria</taxon>
        <taxon>Pseudomonadati</taxon>
        <taxon>Pseudomonadota</taxon>
        <taxon>Gammaproteobacteria</taxon>
        <taxon>Vibrionales</taxon>
        <taxon>Vibrionaceae</taxon>
        <taxon>Veronia</taxon>
    </lineage>
</organism>
<dbReference type="OrthoDB" id="6681382at2"/>
<proteinExistence type="predicted"/>
<gene>
    <name evidence="1" type="ORF">A8L45_08510</name>
</gene>
<dbReference type="AlphaFoldDB" id="A0A1C3EKV3"/>
<evidence type="ECO:0008006" key="3">
    <source>
        <dbReference type="Google" id="ProtNLM"/>
    </source>
</evidence>
<dbReference type="STRING" id="1080227.A8L45_08510"/>
<name>A0A1C3EKV3_9GAMM</name>
<keyword evidence="2" id="KW-1185">Reference proteome</keyword>
<reference evidence="1 2" key="1">
    <citation type="submission" date="2016-05" db="EMBL/GenBank/DDBJ databases">
        <title>Genomic Taxonomy of the Vibrionaceae.</title>
        <authorList>
            <person name="Gomez-Gil B."/>
            <person name="Enciso-Ibarra J."/>
        </authorList>
    </citation>
    <scope>NUCLEOTIDE SEQUENCE [LARGE SCALE GENOMIC DNA]</scope>
    <source>
        <strain evidence="1 2">CAIM 1920</strain>
    </source>
</reference>
<dbReference type="RefSeq" id="WP_068901213.1">
    <property type="nucleotide sequence ID" value="NZ_JBHUIF010000004.1"/>
</dbReference>
<dbReference type="Proteomes" id="UP000094936">
    <property type="component" value="Unassembled WGS sequence"/>
</dbReference>
<accession>A0A1C3EKV3</accession>
<dbReference type="InterPro" id="IPR018724">
    <property type="entry name" value="2OG-Fe_dioxygenase"/>
</dbReference>
<evidence type="ECO:0000313" key="1">
    <source>
        <dbReference type="EMBL" id="ODA33859.1"/>
    </source>
</evidence>
<sequence>MQNKFLLEAFQTPDSVAGVLSQYYDSLPSDPYVDSNIRFRSYAHFRANEGGLTERLPHKPFTQSSKFNRVVGDIERHFAPMSDEMVATDEFQHLIRSFVERTEIDKVNGHFDVHQIRVTCNEDATSAPAPEGIHQDGFRFVGIFCVQRKNISGGYTQIFSSPVDQHPHLNTVLEENQFIILNDSRYFHHISETLSSKAGEKGVRDVFVFTAD</sequence>
<evidence type="ECO:0000313" key="2">
    <source>
        <dbReference type="Proteomes" id="UP000094936"/>
    </source>
</evidence>
<dbReference type="Gene3D" id="2.60.120.620">
    <property type="entry name" value="q2cbj1_9rhob like domain"/>
    <property type="match status" value="1"/>
</dbReference>
<protein>
    <recommendedName>
        <fullName evidence="3">Agglutination protein</fullName>
    </recommendedName>
</protein>